<evidence type="ECO:0000313" key="2">
    <source>
        <dbReference type="Proteomes" id="UP000249495"/>
    </source>
</evidence>
<dbReference type="STRING" id="1123303.GCA_000372425_00624"/>
<accession>A0A2X3VZP4</accession>
<dbReference type="AlphaFoldDB" id="A0A2X3VZP4"/>
<keyword evidence="1" id="KW-0449">Lipoprotein</keyword>
<keyword evidence="2" id="KW-1185">Reference proteome</keyword>
<gene>
    <name evidence="1" type="ORF">NCTC12278_01099</name>
</gene>
<dbReference type="KEGG" id="sfer:NCTC12278_01099"/>
<dbReference type="EMBL" id="LS483343">
    <property type="protein sequence ID" value="SQF40529.1"/>
    <property type="molecule type" value="Genomic_DNA"/>
</dbReference>
<reference evidence="1 2" key="1">
    <citation type="submission" date="2018-06" db="EMBL/GenBank/DDBJ databases">
        <authorList>
            <consortium name="Pathogen Informatics"/>
            <person name="Doyle S."/>
        </authorList>
    </citation>
    <scope>NUCLEOTIDE SEQUENCE [LARGE SCALE GENOMIC DNA]</scope>
    <source>
        <strain evidence="1 2">NCTC12278</strain>
    </source>
</reference>
<sequence>MTLLSGCDKRNSREWLENKFGTELSRVYPTQNVEDLFKEFPDGFRIEQTHTDGDYDYEIELSGDSDTRSIKGTLTQINQGTGEKITTIYVEYKDKKFVFSDEAKAKIFWPYEVFLFQQLAVKKSFLNRLDMTDKHYNFQNGAFGIDYDIVDKMINNYLNEPKNKELKFRLGGSNSNRGYYYSVIFEDKANENYYFRETIAGTPK</sequence>
<protein>
    <submittedName>
        <fullName evidence="1">Lipoprotein</fullName>
    </submittedName>
</protein>
<name>A0A2X3VZP4_9STRE</name>
<dbReference type="OrthoDB" id="2237157at2"/>
<dbReference type="RefSeq" id="WP_018029953.1">
    <property type="nucleotide sequence ID" value="NZ_LS483343.1"/>
</dbReference>
<evidence type="ECO:0000313" key="1">
    <source>
        <dbReference type="EMBL" id="SQF40529.1"/>
    </source>
</evidence>
<organism evidence="1 2">
    <name type="scientific">Streptococcus ferus</name>
    <dbReference type="NCBI Taxonomy" id="1345"/>
    <lineage>
        <taxon>Bacteria</taxon>
        <taxon>Bacillati</taxon>
        <taxon>Bacillota</taxon>
        <taxon>Bacilli</taxon>
        <taxon>Lactobacillales</taxon>
        <taxon>Streptococcaceae</taxon>
        <taxon>Streptococcus</taxon>
    </lineage>
</organism>
<dbReference type="Proteomes" id="UP000249495">
    <property type="component" value="Chromosome 1"/>
</dbReference>
<proteinExistence type="predicted"/>